<comment type="caution">
    <text evidence="2">The sequence shown here is derived from an EMBL/GenBank/DDBJ whole genome shotgun (WGS) entry which is preliminary data.</text>
</comment>
<feature type="region of interest" description="Disordered" evidence="1">
    <location>
        <begin position="94"/>
        <end position="154"/>
    </location>
</feature>
<dbReference type="Proteomes" id="UP001430848">
    <property type="component" value="Unassembled WGS sequence"/>
</dbReference>
<gene>
    <name evidence="2" type="ORF">SLS63_012901</name>
</gene>
<evidence type="ECO:0000313" key="2">
    <source>
        <dbReference type="EMBL" id="KAK7710627.1"/>
    </source>
</evidence>
<evidence type="ECO:0000313" key="3">
    <source>
        <dbReference type="Proteomes" id="UP001430848"/>
    </source>
</evidence>
<proteinExistence type="predicted"/>
<sequence length="154" mass="15979">MPVPTMHPSSEYPTQYADPHSAPTAYPYGAMPPQSGSPCSAAEGSAHRSSGPSSQSRDSGDLTLETQNTQYTQEQDAALLHHHCYRAGDGRPCGQACSCSTSPGGLLPGQHSATSPGQGSSEHSLYGVGTNSFARPECLDGSNSDEELGPIPDM</sequence>
<protein>
    <submittedName>
        <fullName evidence="2">Uncharacterized protein</fullName>
    </submittedName>
</protein>
<feature type="compositionally biased region" description="Low complexity" evidence="1">
    <location>
        <begin position="47"/>
        <end position="57"/>
    </location>
</feature>
<feature type="compositionally biased region" description="Polar residues" evidence="1">
    <location>
        <begin position="64"/>
        <end position="74"/>
    </location>
</feature>
<keyword evidence="3" id="KW-1185">Reference proteome</keyword>
<reference evidence="2 3" key="1">
    <citation type="submission" date="2024-02" db="EMBL/GenBank/DDBJ databases">
        <title>De novo assembly and annotation of 12 fungi associated with fruit tree decline syndrome in Ontario, Canada.</title>
        <authorList>
            <person name="Sulman M."/>
            <person name="Ellouze W."/>
            <person name="Ilyukhin E."/>
        </authorList>
    </citation>
    <scope>NUCLEOTIDE SEQUENCE [LARGE SCALE GENOMIC DNA]</scope>
    <source>
        <strain evidence="2 3">M169</strain>
    </source>
</reference>
<evidence type="ECO:0000256" key="1">
    <source>
        <dbReference type="SAM" id="MobiDB-lite"/>
    </source>
</evidence>
<accession>A0ABR1NQ44</accession>
<name>A0ABR1NQ44_DIAER</name>
<feature type="compositionally biased region" description="Polar residues" evidence="1">
    <location>
        <begin position="111"/>
        <end position="133"/>
    </location>
</feature>
<dbReference type="EMBL" id="JAKNSF020000155">
    <property type="protein sequence ID" value="KAK7710627.1"/>
    <property type="molecule type" value="Genomic_DNA"/>
</dbReference>
<feature type="region of interest" description="Disordered" evidence="1">
    <location>
        <begin position="1"/>
        <end position="74"/>
    </location>
</feature>
<organism evidence="2 3">
    <name type="scientific">Diaporthe eres</name>
    <name type="common">Phomopsis oblonga</name>
    <dbReference type="NCBI Taxonomy" id="83184"/>
    <lineage>
        <taxon>Eukaryota</taxon>
        <taxon>Fungi</taxon>
        <taxon>Dikarya</taxon>
        <taxon>Ascomycota</taxon>
        <taxon>Pezizomycotina</taxon>
        <taxon>Sordariomycetes</taxon>
        <taxon>Sordariomycetidae</taxon>
        <taxon>Diaporthales</taxon>
        <taxon>Diaporthaceae</taxon>
        <taxon>Diaporthe</taxon>
        <taxon>Diaporthe eres species complex</taxon>
    </lineage>
</organism>